<accession>A0A379ZIW1</accession>
<comment type="catalytic activity">
    <reaction evidence="9">
        <text>3',3'-c-di-GMP + H2O = 5'-phosphoguanylyl(3'-&gt;5')guanosine + H(+)</text>
        <dbReference type="Rhea" id="RHEA:24902"/>
        <dbReference type="ChEBI" id="CHEBI:15377"/>
        <dbReference type="ChEBI" id="CHEBI:15378"/>
        <dbReference type="ChEBI" id="CHEBI:58754"/>
        <dbReference type="ChEBI" id="CHEBI:58805"/>
        <dbReference type="EC" id="3.1.4.52"/>
    </reaction>
</comment>
<dbReference type="Pfam" id="PF00563">
    <property type="entry name" value="EAL"/>
    <property type="match status" value="1"/>
</dbReference>
<dbReference type="SMART" id="SM00052">
    <property type="entry name" value="EAL"/>
    <property type="match status" value="1"/>
</dbReference>
<dbReference type="PROSITE" id="PS50883">
    <property type="entry name" value="EAL"/>
    <property type="match status" value="1"/>
</dbReference>
<evidence type="ECO:0000256" key="7">
    <source>
        <dbReference type="ARBA" id="ARBA00022989"/>
    </source>
</evidence>
<dbReference type="Gene3D" id="3.20.20.450">
    <property type="entry name" value="EAL domain"/>
    <property type="match status" value="1"/>
</dbReference>
<evidence type="ECO:0000256" key="5">
    <source>
        <dbReference type="ARBA" id="ARBA00022692"/>
    </source>
</evidence>
<keyword evidence="5 10" id="KW-0812">Transmembrane</keyword>
<dbReference type="InterPro" id="IPR001633">
    <property type="entry name" value="EAL_dom"/>
</dbReference>
<dbReference type="EC" id="3.1.4.52" evidence="2"/>
<dbReference type="PANTHER" id="PTHR33121:SF80">
    <property type="entry name" value="CYCLIC DI-GMP PHOSPHODIESTERASE PDEL"/>
    <property type="match status" value="1"/>
</dbReference>
<evidence type="ECO:0000313" key="12">
    <source>
        <dbReference type="EMBL" id="SUI62938.1"/>
    </source>
</evidence>
<keyword evidence="7 10" id="KW-1133">Transmembrane helix</keyword>
<dbReference type="SUPFAM" id="SSF141868">
    <property type="entry name" value="EAL domain-like"/>
    <property type="match status" value="1"/>
</dbReference>
<keyword evidence="4" id="KW-0973">c-di-GMP</keyword>
<dbReference type="AlphaFoldDB" id="A0A379ZIW1"/>
<dbReference type="InterPro" id="IPR024744">
    <property type="entry name" value="CSS-motif_dom"/>
</dbReference>
<keyword evidence="6" id="KW-0378">Hydrolase</keyword>
<proteinExistence type="predicted"/>
<dbReference type="RefSeq" id="WP_001130976.1">
    <property type="nucleotide sequence ID" value="NZ_CP100042.1"/>
</dbReference>
<dbReference type="InterPro" id="IPR050706">
    <property type="entry name" value="Cyclic-di-GMP_PDE-like"/>
</dbReference>
<evidence type="ECO:0000256" key="9">
    <source>
        <dbReference type="ARBA" id="ARBA00034290"/>
    </source>
</evidence>
<feature type="domain" description="EAL" evidence="11">
    <location>
        <begin position="250"/>
        <end position="503"/>
    </location>
</feature>
<reference evidence="12 13" key="1">
    <citation type="submission" date="2018-06" db="EMBL/GenBank/DDBJ databases">
        <authorList>
            <consortium name="Pathogen Informatics"/>
            <person name="Doyle S."/>
        </authorList>
    </citation>
    <scope>NUCLEOTIDE SEQUENCE [LARGE SCALE GENOMIC DNA]</scope>
    <source>
        <strain evidence="12 13">NCTC9783</strain>
    </source>
</reference>
<evidence type="ECO:0000256" key="8">
    <source>
        <dbReference type="ARBA" id="ARBA00023136"/>
    </source>
</evidence>
<dbReference type="PANTHER" id="PTHR33121">
    <property type="entry name" value="CYCLIC DI-GMP PHOSPHODIESTERASE PDEF"/>
    <property type="match status" value="1"/>
</dbReference>
<feature type="transmembrane region" description="Helical" evidence="10">
    <location>
        <begin position="225"/>
        <end position="244"/>
    </location>
</feature>
<evidence type="ECO:0000256" key="1">
    <source>
        <dbReference type="ARBA" id="ARBA00004651"/>
    </source>
</evidence>
<comment type="subcellular location">
    <subcellularLocation>
        <location evidence="1">Cell membrane</location>
        <topology evidence="1">Multi-pass membrane protein</topology>
    </subcellularLocation>
</comment>
<keyword evidence="8 10" id="KW-0472">Membrane</keyword>
<dbReference type="CDD" id="cd01948">
    <property type="entry name" value="EAL"/>
    <property type="match status" value="1"/>
</dbReference>
<evidence type="ECO:0000259" key="11">
    <source>
        <dbReference type="PROSITE" id="PS50883"/>
    </source>
</evidence>
<evidence type="ECO:0000256" key="4">
    <source>
        <dbReference type="ARBA" id="ARBA00022636"/>
    </source>
</evidence>
<keyword evidence="3" id="KW-1003">Cell membrane</keyword>
<evidence type="ECO:0000256" key="2">
    <source>
        <dbReference type="ARBA" id="ARBA00012282"/>
    </source>
</evidence>
<name>A0A379ZIW1_SHIFL</name>
<sequence length="503" mass="55424">MPLQQFSRLALTLAIGLSIAAGGAALTWYQVAETDLSRTAAAAHEAVSVTERLLDEAQGAIDLVYPLSVQPCTPQLRTELGRLTISHEHIRVINIFNQNLLSCSSWEGADPVREFISAGDNQTLILATDDYISPGVPVMILRKTDNDNAITASIATKWVADNMTLLNLRRPLSLRVGNTVLTSDNTLVKAIPGGNRHAVYSGLYPFSIEYPGDLSVPLTLYFHDGALSLLLSVLLGAAVATGLWKIKFRRKSRYDEIYEAMRKDEIVPWYQPIMGASTGEIAGVEVLARWVKADGEVIYPGSFITEVERSDLVIPLTRSLMARASRDLPPLTGDGKRWHISFNITQSHIMETGFIAECLTFIDAFTPGSITLTIELTEREPFDNSDEMRCQLKRIHDAGIALALDDFGTGYANMEYLSEIPVDIIKIDRVFVNRIGQGESAEHLLTSLIEMANTLKKEIIAEGVETEAQAAWLYERGVGKLQGFLYSPALPPDKLALFKPKMS</sequence>
<dbReference type="EMBL" id="UGYT01000001">
    <property type="protein sequence ID" value="SUI62938.1"/>
    <property type="molecule type" value="Genomic_DNA"/>
</dbReference>
<evidence type="ECO:0000256" key="6">
    <source>
        <dbReference type="ARBA" id="ARBA00022801"/>
    </source>
</evidence>
<protein>
    <recommendedName>
        <fullName evidence="2">cyclic-guanylate-specific phosphodiesterase</fullName>
        <ecNumber evidence="2">3.1.4.52</ecNumber>
    </recommendedName>
</protein>
<dbReference type="Pfam" id="PF12792">
    <property type="entry name" value="CSS-motif"/>
    <property type="match status" value="1"/>
</dbReference>
<evidence type="ECO:0000313" key="13">
    <source>
        <dbReference type="Proteomes" id="UP000254880"/>
    </source>
</evidence>
<dbReference type="Proteomes" id="UP000254880">
    <property type="component" value="Unassembled WGS sequence"/>
</dbReference>
<dbReference type="GO" id="GO:0071111">
    <property type="term" value="F:cyclic-guanylate-specific phosphodiesterase activity"/>
    <property type="evidence" value="ECO:0007669"/>
    <property type="project" value="UniProtKB-EC"/>
</dbReference>
<evidence type="ECO:0000256" key="10">
    <source>
        <dbReference type="SAM" id="Phobius"/>
    </source>
</evidence>
<gene>
    <name evidence="12" type="primary">ycgG_1</name>
    <name evidence="12" type="ORF">NCTC9783_01200</name>
</gene>
<organism evidence="12 13">
    <name type="scientific">Shigella flexneri</name>
    <dbReference type="NCBI Taxonomy" id="623"/>
    <lineage>
        <taxon>Bacteria</taxon>
        <taxon>Pseudomonadati</taxon>
        <taxon>Pseudomonadota</taxon>
        <taxon>Gammaproteobacteria</taxon>
        <taxon>Enterobacterales</taxon>
        <taxon>Enterobacteriaceae</taxon>
        <taxon>Shigella</taxon>
    </lineage>
</organism>
<evidence type="ECO:0000256" key="3">
    <source>
        <dbReference type="ARBA" id="ARBA00022475"/>
    </source>
</evidence>
<dbReference type="GO" id="GO:0005886">
    <property type="term" value="C:plasma membrane"/>
    <property type="evidence" value="ECO:0007669"/>
    <property type="project" value="UniProtKB-SubCell"/>
</dbReference>
<dbReference type="InterPro" id="IPR035919">
    <property type="entry name" value="EAL_sf"/>
</dbReference>